<evidence type="ECO:0000256" key="4">
    <source>
        <dbReference type="ARBA" id="ARBA00023136"/>
    </source>
</evidence>
<dbReference type="GO" id="GO:0016020">
    <property type="term" value="C:membrane"/>
    <property type="evidence" value="ECO:0007669"/>
    <property type="project" value="UniProtKB-SubCell"/>
</dbReference>
<keyword evidence="4 5" id="KW-0472">Membrane</keyword>
<dbReference type="RefSeq" id="WP_129005837.1">
    <property type="nucleotide sequence ID" value="NZ_SDHZ01000005.1"/>
</dbReference>
<evidence type="ECO:0000256" key="3">
    <source>
        <dbReference type="ARBA" id="ARBA00022989"/>
    </source>
</evidence>
<dbReference type="InterPro" id="IPR023408">
    <property type="entry name" value="MscS_beta-dom_sf"/>
</dbReference>
<evidence type="ECO:0000313" key="8">
    <source>
        <dbReference type="Proteomes" id="UP000290545"/>
    </source>
</evidence>
<evidence type="ECO:0000256" key="5">
    <source>
        <dbReference type="SAM" id="Phobius"/>
    </source>
</evidence>
<gene>
    <name evidence="7" type="ORF">ESB13_21755</name>
</gene>
<dbReference type="PANTHER" id="PTHR30566:SF5">
    <property type="entry name" value="MECHANOSENSITIVE ION CHANNEL PROTEIN 1, MITOCHONDRIAL-RELATED"/>
    <property type="match status" value="1"/>
</dbReference>
<dbReference type="GO" id="GO:0008381">
    <property type="term" value="F:mechanosensitive monoatomic ion channel activity"/>
    <property type="evidence" value="ECO:0007669"/>
    <property type="project" value="UniProtKB-ARBA"/>
</dbReference>
<feature type="domain" description="Mechanosensitive ion channel MscS" evidence="6">
    <location>
        <begin position="193"/>
        <end position="258"/>
    </location>
</feature>
<dbReference type="EMBL" id="SDHZ01000005">
    <property type="protein sequence ID" value="RXK80790.1"/>
    <property type="molecule type" value="Genomic_DNA"/>
</dbReference>
<keyword evidence="8" id="KW-1185">Reference proteome</keyword>
<dbReference type="SUPFAM" id="SSF50182">
    <property type="entry name" value="Sm-like ribonucleoproteins"/>
    <property type="match status" value="1"/>
</dbReference>
<protein>
    <submittedName>
        <fullName evidence="7">Mechanosensitive ion channel</fullName>
    </submittedName>
</protein>
<name>A0A4Q1CZF8_9BACT</name>
<proteinExistence type="predicted"/>
<evidence type="ECO:0000256" key="2">
    <source>
        <dbReference type="ARBA" id="ARBA00022692"/>
    </source>
</evidence>
<dbReference type="PANTHER" id="PTHR30566">
    <property type="entry name" value="YNAI-RELATED MECHANOSENSITIVE ION CHANNEL"/>
    <property type="match status" value="1"/>
</dbReference>
<evidence type="ECO:0000313" key="7">
    <source>
        <dbReference type="EMBL" id="RXK80790.1"/>
    </source>
</evidence>
<organism evidence="7 8">
    <name type="scientific">Filimonas effusa</name>
    <dbReference type="NCBI Taxonomy" id="2508721"/>
    <lineage>
        <taxon>Bacteria</taxon>
        <taxon>Pseudomonadati</taxon>
        <taxon>Bacteroidota</taxon>
        <taxon>Chitinophagia</taxon>
        <taxon>Chitinophagales</taxon>
        <taxon>Chitinophagaceae</taxon>
        <taxon>Filimonas</taxon>
    </lineage>
</organism>
<feature type="transmembrane region" description="Helical" evidence="5">
    <location>
        <begin position="20"/>
        <end position="46"/>
    </location>
</feature>
<dbReference type="OrthoDB" id="9809206at2"/>
<feature type="transmembrane region" description="Helical" evidence="5">
    <location>
        <begin position="58"/>
        <end position="79"/>
    </location>
</feature>
<dbReference type="Proteomes" id="UP000290545">
    <property type="component" value="Unassembled WGS sequence"/>
</dbReference>
<dbReference type="InterPro" id="IPR010920">
    <property type="entry name" value="LSM_dom_sf"/>
</dbReference>
<feature type="transmembrane region" description="Helical" evidence="5">
    <location>
        <begin position="103"/>
        <end position="128"/>
    </location>
</feature>
<evidence type="ECO:0000256" key="1">
    <source>
        <dbReference type="ARBA" id="ARBA00004370"/>
    </source>
</evidence>
<reference evidence="7 8" key="1">
    <citation type="submission" date="2019-01" db="EMBL/GenBank/DDBJ databases">
        <title>Filimonas sp. strain TTM-71.</title>
        <authorList>
            <person name="Chen W.-M."/>
        </authorList>
    </citation>
    <scope>NUCLEOTIDE SEQUENCE [LARGE SCALE GENOMIC DNA]</scope>
    <source>
        <strain evidence="7 8">TTM-71</strain>
    </source>
</reference>
<feature type="transmembrane region" description="Helical" evidence="5">
    <location>
        <begin position="149"/>
        <end position="166"/>
    </location>
</feature>
<dbReference type="Gene3D" id="2.30.30.60">
    <property type="match status" value="1"/>
</dbReference>
<keyword evidence="3 5" id="KW-1133">Transmembrane helix</keyword>
<sequence length="368" mass="41178">MQSILQKVVFDNTIQTYLSVGITILIALMVKRFVSKYLAYLLFRIFSKAGRTFHKQSFMELIISPLEWFLALFMIVIALDKLTLPALFDFKIYRVTTHTILDAVANAILIIVFIRLCIRLVMFFALILEEKASASQEASNNQLIVFFKDFLKVILILIGGMLVLHFSFSYNVSNLLTGLSLVGAAIALATKESLENLIASFIIFFDKPFTMGDTVKVNGFTGAVERIGLRSTRIRTDQKTYITVPNKQMVDTILDNISLRSQRKVELRLEIGLSATVNDLRMVVTAIQKRLDQESAVLSKAVFISDTGKNAHVITVDYFTAMTQSNDEFNALRQEINLSIISLLVEMNVGLAAANTDVVIHQANAQAS</sequence>
<accession>A0A4Q1CZF8</accession>
<comment type="subcellular location">
    <subcellularLocation>
        <location evidence="1">Membrane</location>
    </subcellularLocation>
</comment>
<dbReference type="Pfam" id="PF00924">
    <property type="entry name" value="MS_channel_2nd"/>
    <property type="match status" value="1"/>
</dbReference>
<dbReference type="Gene3D" id="1.10.287.1260">
    <property type="match status" value="1"/>
</dbReference>
<keyword evidence="2 5" id="KW-0812">Transmembrane</keyword>
<comment type="caution">
    <text evidence="7">The sequence shown here is derived from an EMBL/GenBank/DDBJ whole genome shotgun (WGS) entry which is preliminary data.</text>
</comment>
<dbReference type="AlphaFoldDB" id="A0A4Q1CZF8"/>
<dbReference type="InterPro" id="IPR006685">
    <property type="entry name" value="MscS_channel_2nd"/>
</dbReference>
<evidence type="ECO:0000259" key="6">
    <source>
        <dbReference type="Pfam" id="PF00924"/>
    </source>
</evidence>